<dbReference type="PANTHER" id="PTHR28075:SF1">
    <property type="entry name" value="DUF1748-DOMAIN-CONTAINING PROTEIN"/>
    <property type="match status" value="1"/>
</dbReference>
<dbReference type="STRING" id="764103.G7E1H2"/>
<evidence type="ECO:0000256" key="1">
    <source>
        <dbReference type="SAM" id="SignalP"/>
    </source>
</evidence>
<dbReference type="Pfam" id="PF08520">
    <property type="entry name" value="Mitofissin"/>
    <property type="match status" value="1"/>
</dbReference>
<comment type="caution">
    <text evidence="2">The sequence shown here is derived from an EMBL/GenBank/DDBJ whole genome shotgun (WGS) entry which is preliminary data.</text>
</comment>
<evidence type="ECO:0000313" key="2">
    <source>
        <dbReference type="EMBL" id="GAA96682.1"/>
    </source>
</evidence>
<name>G7E1H2_MIXOS</name>
<reference evidence="2 3" key="2">
    <citation type="journal article" date="2012" name="Open Biol.">
        <title>Characteristics of nucleosomes and linker DNA regions on the genome of the basidiomycete Mixia osmundae revealed by mono- and dinucleosome mapping.</title>
        <authorList>
            <person name="Nishida H."/>
            <person name="Kondo S."/>
            <person name="Matsumoto T."/>
            <person name="Suzuki Y."/>
            <person name="Yoshikawa H."/>
            <person name="Taylor T.D."/>
            <person name="Sugiyama J."/>
        </authorList>
    </citation>
    <scope>NUCLEOTIDE SEQUENCE [LARGE SCALE GENOMIC DNA]</scope>
    <source>
        <strain evidence="3">CBS 9802 / IAM 14324 / JCM 22182 / KY 12970</strain>
    </source>
</reference>
<keyword evidence="1" id="KW-0732">Signal</keyword>
<dbReference type="eggNOG" id="ENOG502S6Z8">
    <property type="taxonomic scope" value="Eukaryota"/>
</dbReference>
<protein>
    <recommendedName>
        <fullName evidence="4">DUF1748-domain-containing protein</fullName>
    </recommendedName>
</protein>
<evidence type="ECO:0000313" key="3">
    <source>
        <dbReference type="Proteomes" id="UP000009131"/>
    </source>
</evidence>
<reference evidence="2 3" key="1">
    <citation type="journal article" date="2011" name="J. Gen. Appl. Microbiol.">
        <title>Draft genome sequencing of the enigmatic basidiomycete Mixia osmundae.</title>
        <authorList>
            <person name="Nishida H."/>
            <person name="Nagatsuka Y."/>
            <person name="Sugiyama J."/>
        </authorList>
    </citation>
    <scope>NUCLEOTIDE SEQUENCE [LARGE SCALE GENOMIC DNA]</scope>
    <source>
        <strain evidence="3">CBS 9802 / IAM 14324 / JCM 22182 / KY 12970</strain>
    </source>
</reference>
<dbReference type="InterPro" id="IPR013726">
    <property type="entry name" value="Mitofissin"/>
</dbReference>
<dbReference type="EMBL" id="BABT02000106">
    <property type="protein sequence ID" value="GAA96682.1"/>
    <property type="molecule type" value="Genomic_DNA"/>
</dbReference>
<organism evidence="2 3">
    <name type="scientific">Mixia osmundae (strain CBS 9802 / IAM 14324 / JCM 22182 / KY 12970)</name>
    <dbReference type="NCBI Taxonomy" id="764103"/>
    <lineage>
        <taxon>Eukaryota</taxon>
        <taxon>Fungi</taxon>
        <taxon>Dikarya</taxon>
        <taxon>Basidiomycota</taxon>
        <taxon>Pucciniomycotina</taxon>
        <taxon>Mixiomycetes</taxon>
        <taxon>Mixiales</taxon>
        <taxon>Mixiaceae</taxon>
        <taxon>Mixia</taxon>
    </lineage>
</organism>
<evidence type="ECO:0008006" key="4">
    <source>
        <dbReference type="Google" id="ProtNLM"/>
    </source>
</evidence>
<dbReference type="InParanoid" id="G7E1H2"/>
<accession>G7E1H2</accession>
<dbReference type="HOGENOM" id="CLU_151392_1_0_1"/>
<proteinExistence type="predicted"/>
<gene>
    <name evidence="2" type="primary">Mo03353</name>
    <name evidence="2" type="ORF">E5Q_03353</name>
</gene>
<dbReference type="Proteomes" id="UP000009131">
    <property type="component" value="Unassembled WGS sequence"/>
</dbReference>
<sequence>MFGRLAHLFFDALLVSACLAGIKRSTGLSPALSKMGSKDLKQLMATYLEFGEWALDLSIVAMGRSNAFERRR</sequence>
<dbReference type="OMA" id="NKEVGKW"/>
<dbReference type="GO" id="GO:0005737">
    <property type="term" value="C:cytoplasm"/>
    <property type="evidence" value="ECO:0007669"/>
    <property type="project" value="TreeGrafter"/>
</dbReference>
<dbReference type="RefSeq" id="XP_014565207.1">
    <property type="nucleotide sequence ID" value="XM_014709721.1"/>
</dbReference>
<dbReference type="AlphaFoldDB" id="G7E1H2"/>
<dbReference type="OrthoDB" id="16824at2759"/>
<feature type="chain" id="PRO_5009955659" description="DUF1748-domain-containing protein" evidence="1">
    <location>
        <begin position="21"/>
        <end position="72"/>
    </location>
</feature>
<dbReference type="PANTHER" id="PTHR28075">
    <property type="entry name" value="CHROMOSOME 16, WHOLE GENOME SHOTGUN SEQUENCE"/>
    <property type="match status" value="1"/>
</dbReference>
<keyword evidence="3" id="KW-1185">Reference proteome</keyword>
<feature type="signal peptide" evidence="1">
    <location>
        <begin position="1"/>
        <end position="20"/>
    </location>
</feature>